<dbReference type="FunFam" id="4.10.910.10:FF:000002">
    <property type="entry name" value="40S ribosomal protein S18"/>
    <property type="match status" value="1"/>
</dbReference>
<dbReference type="GO" id="GO:0005829">
    <property type="term" value="C:cytosol"/>
    <property type="evidence" value="ECO:0007669"/>
    <property type="project" value="TreeGrafter"/>
</dbReference>
<dbReference type="Gene3D" id="1.10.8.50">
    <property type="match status" value="1"/>
</dbReference>
<dbReference type="HAMAP" id="MF_01315">
    <property type="entry name" value="Ribosomal_uS13"/>
    <property type="match status" value="1"/>
</dbReference>
<evidence type="ECO:0000256" key="1">
    <source>
        <dbReference type="ARBA" id="ARBA00004496"/>
    </source>
</evidence>
<dbReference type="Gene3D" id="4.10.910.10">
    <property type="entry name" value="30s ribosomal protein s13, domain 2"/>
    <property type="match status" value="1"/>
</dbReference>
<dbReference type="FunFam" id="1.10.8.50:FF:000002">
    <property type="entry name" value="40S ribosomal protein S18"/>
    <property type="match status" value="1"/>
</dbReference>
<dbReference type="InterPro" id="IPR010979">
    <property type="entry name" value="Ribosomal_uS13-like_H2TH"/>
</dbReference>
<dbReference type="NCBIfam" id="NF003140">
    <property type="entry name" value="PRK04053.1"/>
    <property type="match status" value="1"/>
</dbReference>
<evidence type="ECO:0008006" key="8">
    <source>
        <dbReference type="Google" id="ProtNLM"/>
    </source>
</evidence>
<dbReference type="Pfam" id="PF00416">
    <property type="entry name" value="Ribosomal_S13"/>
    <property type="match status" value="1"/>
</dbReference>
<keyword evidence="5 6" id="KW-0687">Ribonucleoprotein</keyword>
<dbReference type="PANTHER" id="PTHR10871">
    <property type="entry name" value="30S RIBOSOMAL PROTEIN S13/40S RIBOSOMAL PROTEIN S18"/>
    <property type="match status" value="1"/>
</dbReference>
<dbReference type="GO" id="GO:0006412">
    <property type="term" value="P:translation"/>
    <property type="evidence" value="ECO:0007669"/>
    <property type="project" value="InterPro"/>
</dbReference>
<sequence>MFRVIAILTTESKMSLLVKNTGEGGEFQHILRVLNTNIDGRKKIMYALTDIKGVGRRFSNLVCKKANIELTRRAGELSKDEIEKLVTIIQHPTEYKIPNWFLNRQKDFKTGTHSQIVSNNIASTLRDDLQRLKKIRAHRGLRHFWNLKVRGQHTKTTGRSGRTVGVAKKRGV</sequence>
<dbReference type="GO" id="GO:0003735">
    <property type="term" value="F:structural constituent of ribosome"/>
    <property type="evidence" value="ECO:0007669"/>
    <property type="project" value="InterPro"/>
</dbReference>
<dbReference type="InterPro" id="IPR027437">
    <property type="entry name" value="Rbsml_uS13_C"/>
</dbReference>
<comment type="subcellular location">
    <subcellularLocation>
        <location evidence="1">Cytoplasm</location>
    </subcellularLocation>
</comment>
<dbReference type="GO" id="GO:0003723">
    <property type="term" value="F:RNA binding"/>
    <property type="evidence" value="ECO:0007669"/>
    <property type="project" value="InterPro"/>
</dbReference>
<dbReference type="SUPFAM" id="SSF46946">
    <property type="entry name" value="S13-like H2TH domain"/>
    <property type="match status" value="1"/>
</dbReference>
<dbReference type="EMBL" id="GIBP01009015">
    <property type="protein sequence ID" value="NDV37984.1"/>
    <property type="molecule type" value="Transcribed_RNA"/>
</dbReference>
<evidence type="ECO:0000256" key="5">
    <source>
        <dbReference type="ARBA" id="ARBA00023274"/>
    </source>
</evidence>
<keyword evidence="4 6" id="KW-0689">Ribosomal protein</keyword>
<protein>
    <recommendedName>
        <fullName evidence="8">40S ribosomal protein S18</fullName>
    </recommendedName>
</protein>
<organism evidence="7">
    <name type="scientific">Arcella intermedia</name>
    <dbReference type="NCBI Taxonomy" id="1963864"/>
    <lineage>
        <taxon>Eukaryota</taxon>
        <taxon>Amoebozoa</taxon>
        <taxon>Tubulinea</taxon>
        <taxon>Elardia</taxon>
        <taxon>Arcellinida</taxon>
        <taxon>Sphaerothecina</taxon>
        <taxon>Arcellidae</taxon>
        <taxon>Arcella</taxon>
    </lineage>
</organism>
<accession>A0A6B2LLU3</accession>
<evidence type="ECO:0000256" key="3">
    <source>
        <dbReference type="ARBA" id="ARBA00022490"/>
    </source>
</evidence>
<evidence type="ECO:0000256" key="6">
    <source>
        <dbReference type="RuleBase" id="RU003830"/>
    </source>
</evidence>
<evidence type="ECO:0000313" key="7">
    <source>
        <dbReference type="EMBL" id="NDV37984.1"/>
    </source>
</evidence>
<name>A0A6B2LLU3_9EUKA</name>
<dbReference type="AlphaFoldDB" id="A0A6B2LLU3"/>
<reference evidence="7" key="1">
    <citation type="journal article" date="2020" name="J. Eukaryot. Microbiol.">
        <title>De novo Sequencing, Assembly and Annotation of the Transcriptome for the Free-Living Testate Amoeba Arcella intermedia.</title>
        <authorList>
            <person name="Ribeiro G.M."/>
            <person name="Porfirio-Sousa A.L."/>
            <person name="Maurer-Alcala X.X."/>
            <person name="Katz L.A."/>
            <person name="Lahr D.J.G."/>
        </authorList>
    </citation>
    <scope>NUCLEOTIDE SEQUENCE</scope>
</reference>
<evidence type="ECO:0000256" key="4">
    <source>
        <dbReference type="ARBA" id="ARBA00022980"/>
    </source>
</evidence>
<dbReference type="PIRSF" id="PIRSF002134">
    <property type="entry name" value="Ribosomal_S13"/>
    <property type="match status" value="1"/>
</dbReference>
<dbReference type="PANTHER" id="PTHR10871:SF3">
    <property type="entry name" value="SMALL RIBOSOMAL SUBUNIT PROTEIN US13"/>
    <property type="match status" value="1"/>
</dbReference>
<evidence type="ECO:0000256" key="2">
    <source>
        <dbReference type="ARBA" id="ARBA00008080"/>
    </source>
</evidence>
<dbReference type="InterPro" id="IPR001892">
    <property type="entry name" value="Ribosomal_uS13"/>
</dbReference>
<keyword evidence="3" id="KW-0963">Cytoplasm</keyword>
<comment type="similarity">
    <text evidence="2 6">Belongs to the universal ribosomal protein uS13 family.</text>
</comment>
<dbReference type="GO" id="GO:0015935">
    <property type="term" value="C:small ribosomal subunit"/>
    <property type="evidence" value="ECO:0007669"/>
    <property type="project" value="TreeGrafter"/>
</dbReference>
<proteinExistence type="inferred from homology"/>
<dbReference type="PROSITE" id="PS00646">
    <property type="entry name" value="RIBOSOMAL_S13_1"/>
    <property type="match status" value="1"/>
</dbReference>
<dbReference type="InterPro" id="IPR018269">
    <property type="entry name" value="Ribosomal_uS13_CS"/>
</dbReference>
<dbReference type="PROSITE" id="PS50159">
    <property type="entry name" value="RIBOSOMAL_S13_2"/>
    <property type="match status" value="1"/>
</dbReference>